<keyword evidence="11" id="KW-0129">CBS domain</keyword>
<name>A0AA96GEW6_9BACT</name>
<keyword evidence="3" id="KW-0820">tRNA-binding</keyword>
<dbReference type="InterPro" id="IPR046342">
    <property type="entry name" value="CBS_dom_sf"/>
</dbReference>
<evidence type="ECO:0000256" key="6">
    <source>
        <dbReference type="ARBA" id="ARBA00022695"/>
    </source>
</evidence>
<dbReference type="GO" id="GO:0000049">
    <property type="term" value="F:tRNA binding"/>
    <property type="evidence" value="ECO:0007669"/>
    <property type="project" value="UniProtKB-KW"/>
</dbReference>
<dbReference type="Pfam" id="PF00571">
    <property type="entry name" value="CBS"/>
    <property type="match status" value="2"/>
</dbReference>
<accession>A0AA96GEW6</accession>
<dbReference type="Gene3D" id="3.10.580.10">
    <property type="entry name" value="CBS-domain"/>
    <property type="match status" value="1"/>
</dbReference>
<dbReference type="InterPro" id="IPR043519">
    <property type="entry name" value="NT_sf"/>
</dbReference>
<comment type="similarity">
    <text evidence="2 12">Belongs to the tRNA nucleotidyltransferase/poly(A) polymerase family.</text>
</comment>
<dbReference type="GO" id="GO:0046872">
    <property type="term" value="F:metal ion binding"/>
    <property type="evidence" value="ECO:0007669"/>
    <property type="project" value="UniProtKB-KW"/>
</dbReference>
<dbReference type="Gene3D" id="3.90.1640.10">
    <property type="entry name" value="inorganic pyrophosphatase (n-terminal core)"/>
    <property type="match status" value="1"/>
</dbReference>
<dbReference type="SUPFAM" id="SSF54631">
    <property type="entry name" value="CBS-domain pair"/>
    <property type="match status" value="1"/>
</dbReference>
<protein>
    <submittedName>
        <fullName evidence="14">CBS domain-containing protein</fullName>
    </submittedName>
</protein>
<evidence type="ECO:0000256" key="11">
    <source>
        <dbReference type="PROSITE-ProRule" id="PRU00703"/>
    </source>
</evidence>
<dbReference type="InterPro" id="IPR000644">
    <property type="entry name" value="CBS_dom"/>
</dbReference>
<proteinExistence type="inferred from homology"/>
<sequence length="912" mass="102854">MEIITTHLEADFDGLASMVAAQKLYPQARLVLPAGAQSSERAFLAEHPLSFTALTSLNFPEVTRLILVDAQHQDRLGPLEKVLENQHLSVHIYDHHPMETTNPLLPRADYCKVESVGATITLLCEELQARALSWTPEEATLFAIALYEETGQFSYRNTTPRDFQIGGVLVQTGADLNQVTKYIARHWTPPQLELFHALLQSAQTLNLGHRRVLLTALTWPDYVQDMAPVVQQLAQLHGADAIIAAVAMEGKVQIIGRSRHPDMDMNSITKAFGGGGHTMAAAASIKGLTIVEVEQKIHALLQEQAKAWLPIQRLMTTPVRTVETNTTIKQTERLMTQYEVNALPVVSAKGGFMGLATREAVQKALYHKLATHPIEHIMLRDIFLATPDTPFDEVQQHMVERNQRIVPVLDHDQIVGIFSRTDLLRAMHQALPFQEGDFERSDKPVSLAATAPSTTLRTSNLHKQLETRLPPPLLTLLQIIEKLADTQEVAAFLVGGFVRDFLMNIPNFDLDVVIEGDGIRFGKALAQELKAEWTIHERFGTVSIAIPKALNIPQMHHLDIATARTEYYEYPTALPTVERSSIKKDLYRRDFTINALAIRLNRTPGELLDFFGGRRDIKDKIVRVLHSLSFVEDPTRVFRAIRFEQRFGFQISKETQHFIQQAQTMELFHRLSGVRLGNELIHILEEPEPAKGILRLSQFKLFPFIHPKLQWKEPAPTLFASGEKILAWHEVESARSGTERWLLYALAWFESLGKTELVKTWKRLGFPQRTTATVGEFLQAQSTLIRTLNRKHLAPSEIYDLLTPWPKELVLFLMAKAQSKPTIHAAMERIRDYLTTFQHVAITLTGHDLEDMGLPKGPAYRRVLDRIFKAKLDSLVTTQEDEYRLAKTFIAQETASGRHAKSPSLARKGSGG</sequence>
<dbReference type="GO" id="GO:0016779">
    <property type="term" value="F:nucleotidyltransferase activity"/>
    <property type="evidence" value="ECO:0007669"/>
    <property type="project" value="UniProtKB-KW"/>
</dbReference>
<keyword evidence="8" id="KW-0547">Nucleotide-binding</keyword>
<evidence type="ECO:0000256" key="4">
    <source>
        <dbReference type="ARBA" id="ARBA00022679"/>
    </source>
</evidence>
<gene>
    <name evidence="14" type="ORF">PP769_10880</name>
</gene>
<keyword evidence="10 12" id="KW-0694">RNA-binding</keyword>
<dbReference type="PANTHER" id="PTHR47788">
    <property type="entry name" value="POLYA POLYMERASE"/>
    <property type="match status" value="1"/>
</dbReference>
<organism evidence="14 15">
    <name type="scientific">Candidatus Nitrospira allomarina</name>
    <dbReference type="NCBI Taxonomy" id="3020900"/>
    <lineage>
        <taxon>Bacteria</taxon>
        <taxon>Pseudomonadati</taxon>
        <taxon>Nitrospirota</taxon>
        <taxon>Nitrospiria</taxon>
        <taxon>Nitrospirales</taxon>
        <taxon>Nitrospiraceae</taxon>
        <taxon>Nitrospira</taxon>
    </lineage>
</organism>
<dbReference type="SUPFAM" id="SSF64182">
    <property type="entry name" value="DHH phosphoesterases"/>
    <property type="match status" value="1"/>
</dbReference>
<dbReference type="PANTHER" id="PTHR47788:SF1">
    <property type="entry name" value="A-ADDING TRNA NUCLEOTIDYLTRANSFERASE"/>
    <property type="match status" value="1"/>
</dbReference>
<evidence type="ECO:0000259" key="13">
    <source>
        <dbReference type="PROSITE" id="PS51371"/>
    </source>
</evidence>
<reference evidence="14 15" key="1">
    <citation type="submission" date="2023-01" db="EMBL/GenBank/DDBJ databases">
        <title>Cultivation and genomic characterization of new, ubiquitous marine nitrite-oxidizing bacteria from the Nitrospirales.</title>
        <authorList>
            <person name="Mueller A.J."/>
            <person name="Daebeler A."/>
            <person name="Herbold C.W."/>
            <person name="Kirkegaard R.H."/>
            <person name="Daims H."/>
        </authorList>
    </citation>
    <scope>NUCLEOTIDE SEQUENCE [LARGE SCALE GENOMIC DNA]</scope>
    <source>
        <strain evidence="14 15">VA</strain>
    </source>
</reference>
<dbReference type="RefSeq" id="WP_312640077.1">
    <property type="nucleotide sequence ID" value="NZ_CP116967.1"/>
</dbReference>
<dbReference type="CDD" id="cd05398">
    <property type="entry name" value="NT_ClassII-CCAase"/>
    <property type="match status" value="1"/>
</dbReference>
<dbReference type="Gene3D" id="3.30.460.10">
    <property type="entry name" value="Beta Polymerase, domain 2"/>
    <property type="match status" value="1"/>
</dbReference>
<dbReference type="InterPro" id="IPR002646">
    <property type="entry name" value="PolA_pol_head_dom"/>
</dbReference>
<keyword evidence="9" id="KW-0460">Magnesium</keyword>
<keyword evidence="15" id="KW-1185">Reference proteome</keyword>
<dbReference type="AlphaFoldDB" id="A0AA96GEW6"/>
<comment type="cofactor">
    <cofactor evidence="1">
        <name>Mg(2+)</name>
        <dbReference type="ChEBI" id="CHEBI:18420"/>
    </cofactor>
</comment>
<dbReference type="KEGG" id="nall:PP769_10880"/>
<keyword evidence="6" id="KW-0548">Nucleotidyltransferase</keyword>
<dbReference type="SMART" id="SM00116">
    <property type="entry name" value="CBS"/>
    <property type="match status" value="2"/>
</dbReference>
<evidence type="ECO:0000256" key="2">
    <source>
        <dbReference type="ARBA" id="ARBA00007265"/>
    </source>
</evidence>
<evidence type="ECO:0000256" key="9">
    <source>
        <dbReference type="ARBA" id="ARBA00022842"/>
    </source>
</evidence>
<feature type="domain" description="CBS" evidence="13">
    <location>
        <begin position="315"/>
        <end position="371"/>
    </location>
</feature>
<dbReference type="PROSITE" id="PS51371">
    <property type="entry name" value="CBS"/>
    <property type="match status" value="2"/>
</dbReference>
<evidence type="ECO:0000256" key="1">
    <source>
        <dbReference type="ARBA" id="ARBA00001946"/>
    </source>
</evidence>
<dbReference type="SUPFAM" id="SSF81301">
    <property type="entry name" value="Nucleotidyltransferase"/>
    <property type="match status" value="1"/>
</dbReference>
<dbReference type="InterPro" id="IPR003156">
    <property type="entry name" value="DHHA1_dom"/>
</dbReference>
<dbReference type="Pfam" id="PF01368">
    <property type="entry name" value="DHH"/>
    <property type="match status" value="1"/>
</dbReference>
<dbReference type="InterPro" id="IPR001667">
    <property type="entry name" value="DDH_dom"/>
</dbReference>
<keyword evidence="5" id="KW-0819">tRNA processing</keyword>
<feature type="domain" description="CBS" evidence="13">
    <location>
        <begin position="378"/>
        <end position="433"/>
    </location>
</feature>
<evidence type="ECO:0000256" key="5">
    <source>
        <dbReference type="ARBA" id="ARBA00022694"/>
    </source>
</evidence>
<dbReference type="GO" id="GO:0000166">
    <property type="term" value="F:nucleotide binding"/>
    <property type="evidence" value="ECO:0007669"/>
    <property type="project" value="UniProtKB-KW"/>
</dbReference>
<dbReference type="SUPFAM" id="SSF81891">
    <property type="entry name" value="Poly A polymerase C-terminal region-like"/>
    <property type="match status" value="1"/>
</dbReference>
<keyword evidence="4 12" id="KW-0808">Transferase</keyword>
<evidence type="ECO:0000256" key="3">
    <source>
        <dbReference type="ARBA" id="ARBA00022555"/>
    </source>
</evidence>
<evidence type="ECO:0000256" key="7">
    <source>
        <dbReference type="ARBA" id="ARBA00022723"/>
    </source>
</evidence>
<dbReference type="InterPro" id="IPR052390">
    <property type="entry name" value="tRNA_nt/polyA_polymerase"/>
</dbReference>
<dbReference type="Pfam" id="PF02272">
    <property type="entry name" value="DHHA1"/>
    <property type="match status" value="1"/>
</dbReference>
<dbReference type="EMBL" id="CP116967">
    <property type="protein sequence ID" value="WNM56486.1"/>
    <property type="molecule type" value="Genomic_DNA"/>
</dbReference>
<keyword evidence="7" id="KW-0479">Metal-binding</keyword>
<evidence type="ECO:0000313" key="14">
    <source>
        <dbReference type="EMBL" id="WNM56486.1"/>
    </source>
</evidence>
<dbReference type="InterPro" id="IPR032828">
    <property type="entry name" value="PolyA_RNA-bd"/>
</dbReference>
<dbReference type="Gene3D" id="1.10.3090.10">
    <property type="entry name" value="cca-adding enzyme, domain 2"/>
    <property type="match status" value="1"/>
</dbReference>
<dbReference type="Proteomes" id="UP001302719">
    <property type="component" value="Chromosome"/>
</dbReference>
<dbReference type="Pfam" id="PF12627">
    <property type="entry name" value="PolyA_pol_RNAbd"/>
    <property type="match status" value="1"/>
</dbReference>
<dbReference type="InterPro" id="IPR038763">
    <property type="entry name" value="DHH_sf"/>
</dbReference>
<dbReference type="GO" id="GO:0008033">
    <property type="term" value="P:tRNA processing"/>
    <property type="evidence" value="ECO:0007669"/>
    <property type="project" value="UniProtKB-KW"/>
</dbReference>
<evidence type="ECO:0000256" key="10">
    <source>
        <dbReference type="ARBA" id="ARBA00022884"/>
    </source>
</evidence>
<evidence type="ECO:0000256" key="8">
    <source>
        <dbReference type="ARBA" id="ARBA00022741"/>
    </source>
</evidence>
<dbReference type="Pfam" id="PF01743">
    <property type="entry name" value="PolyA_pol"/>
    <property type="match status" value="1"/>
</dbReference>
<evidence type="ECO:0000256" key="12">
    <source>
        <dbReference type="RuleBase" id="RU003953"/>
    </source>
</evidence>
<evidence type="ECO:0000313" key="15">
    <source>
        <dbReference type="Proteomes" id="UP001302719"/>
    </source>
</evidence>
<dbReference type="Gene3D" id="3.10.310.30">
    <property type="match status" value="1"/>
</dbReference>